<evidence type="ECO:0000313" key="2">
    <source>
        <dbReference type="Proteomes" id="UP000249829"/>
    </source>
</evidence>
<keyword evidence="2" id="KW-1185">Reference proteome</keyword>
<dbReference type="Proteomes" id="UP000249829">
    <property type="component" value="Unassembled WGS sequence"/>
</dbReference>
<sequence length="286" mass="32907">MALDNIPAGYPNDYMQCQTIAYFLQQNNYLDYAIGLGMFLCSARHLLSNTNSISKNTFGKLLHEIARGRIPIRKETKAVVTSLAYSAMESLDMIIAATPQPASIETEQEEKVSLFISYETVVDFLRLLVHKDEIPQNTDLPLFEYTQLRCLGFLHEQSVLYSFGFGLYLQNWLSDLKFYTYDLISVTRRPLASETAYYIYEEFSMHEKFLSWLAEQALRSTEWSQHAWKLYRLFGGLRSLRQSLSNKPRSFDLEYDAAESLRSFEKELLGLVNSVVSVLASLDTID</sequence>
<reference evidence="1 2" key="1">
    <citation type="submission" date="2018-02" db="EMBL/GenBank/DDBJ databases">
        <title>The genomes of Aspergillus section Nigri reveals drivers in fungal speciation.</title>
        <authorList>
            <consortium name="DOE Joint Genome Institute"/>
            <person name="Vesth T.C."/>
            <person name="Nybo J."/>
            <person name="Theobald S."/>
            <person name="Brandl J."/>
            <person name="Frisvad J.C."/>
            <person name="Nielsen K.F."/>
            <person name="Lyhne E.K."/>
            <person name="Kogle M.E."/>
            <person name="Kuo A."/>
            <person name="Riley R."/>
            <person name="Clum A."/>
            <person name="Nolan M."/>
            <person name="Lipzen A."/>
            <person name="Salamov A."/>
            <person name="Henrissat B."/>
            <person name="Wiebenga A."/>
            <person name="De vries R.P."/>
            <person name="Grigoriev I.V."/>
            <person name="Mortensen U.H."/>
            <person name="Andersen M.R."/>
            <person name="Baker S.E."/>
        </authorList>
    </citation>
    <scope>NUCLEOTIDE SEQUENCE [LARGE SCALE GENOMIC DNA]</scope>
    <source>
        <strain evidence="1 2">CBS 115571</strain>
    </source>
</reference>
<gene>
    <name evidence="1" type="ORF">BO99DRAFT_465844</name>
</gene>
<evidence type="ECO:0000313" key="1">
    <source>
        <dbReference type="EMBL" id="PYI23214.1"/>
    </source>
</evidence>
<dbReference type="EMBL" id="KZ825107">
    <property type="protein sequence ID" value="PYI23214.1"/>
    <property type="molecule type" value="Genomic_DNA"/>
</dbReference>
<protein>
    <submittedName>
        <fullName evidence="1">Uncharacterized protein</fullName>
    </submittedName>
</protein>
<accession>A0A2V5HMC0</accession>
<name>A0A2V5HMC0_ASPV1</name>
<proteinExistence type="predicted"/>
<organism evidence="1 2">
    <name type="scientific">Aspergillus violaceofuscus (strain CBS 115571)</name>
    <dbReference type="NCBI Taxonomy" id="1450538"/>
    <lineage>
        <taxon>Eukaryota</taxon>
        <taxon>Fungi</taxon>
        <taxon>Dikarya</taxon>
        <taxon>Ascomycota</taxon>
        <taxon>Pezizomycotina</taxon>
        <taxon>Eurotiomycetes</taxon>
        <taxon>Eurotiomycetidae</taxon>
        <taxon>Eurotiales</taxon>
        <taxon>Aspergillaceae</taxon>
        <taxon>Aspergillus</taxon>
    </lineage>
</organism>
<dbReference type="AlphaFoldDB" id="A0A2V5HMC0"/>